<dbReference type="PROSITE" id="PS51257">
    <property type="entry name" value="PROKAR_LIPOPROTEIN"/>
    <property type="match status" value="1"/>
</dbReference>
<evidence type="ECO:0000313" key="3">
    <source>
        <dbReference type="Proteomes" id="UP000005141"/>
    </source>
</evidence>
<gene>
    <name evidence="2" type="ORF">HMPREF9431_01309</name>
</gene>
<comment type="caution">
    <text evidence="2">The sequence shown here is derived from an EMBL/GenBank/DDBJ whole genome shotgun (WGS) entry which is preliminary data.</text>
</comment>
<feature type="chain" id="PRO_5003426310" description="Lipoprotein" evidence="1">
    <location>
        <begin position="21"/>
        <end position="135"/>
    </location>
</feature>
<organism evidence="2 3">
    <name type="scientific">Segatella oulorum F0390</name>
    <dbReference type="NCBI Taxonomy" id="702438"/>
    <lineage>
        <taxon>Bacteria</taxon>
        <taxon>Pseudomonadati</taxon>
        <taxon>Bacteroidota</taxon>
        <taxon>Bacteroidia</taxon>
        <taxon>Bacteroidales</taxon>
        <taxon>Prevotellaceae</taxon>
        <taxon>Segatella</taxon>
    </lineage>
</organism>
<dbReference type="OrthoDB" id="1079936at2"/>
<dbReference type="PATRIC" id="fig|702438.4.peg.1351"/>
<sequence length="135" mass="15295">MKNCFSLLLLCTLLCSCAETQEDKAAALMSEIQQLYDKGHYRATLDSIMALRKDYPEAVKARKAALKIWQNASLHMAQSDVATTDSTLQATLATLQTTQDLRTKNLLRVRCDSLKARYEAMCGVVRMIHYRQQHP</sequence>
<keyword evidence="1" id="KW-0732">Signal</keyword>
<dbReference type="GeneID" id="95425944"/>
<evidence type="ECO:0000313" key="2">
    <source>
        <dbReference type="EMBL" id="EGV31562.1"/>
    </source>
</evidence>
<dbReference type="EMBL" id="ADGI01000044">
    <property type="protein sequence ID" value="EGV31562.1"/>
    <property type="molecule type" value="Genomic_DNA"/>
</dbReference>
<accession>G1WBV8</accession>
<evidence type="ECO:0008006" key="4">
    <source>
        <dbReference type="Google" id="ProtNLM"/>
    </source>
</evidence>
<dbReference type="HOGENOM" id="CLU_131500_0_0_10"/>
<dbReference type="AlphaFoldDB" id="G1WBV8"/>
<protein>
    <recommendedName>
        <fullName evidence="4">Lipoprotein</fullName>
    </recommendedName>
</protein>
<keyword evidence="3" id="KW-1185">Reference proteome</keyword>
<dbReference type="Proteomes" id="UP000005141">
    <property type="component" value="Unassembled WGS sequence"/>
</dbReference>
<dbReference type="RefSeq" id="WP_004380341.1">
    <property type="nucleotide sequence ID" value="NZ_JH114215.1"/>
</dbReference>
<evidence type="ECO:0000256" key="1">
    <source>
        <dbReference type="SAM" id="SignalP"/>
    </source>
</evidence>
<feature type="signal peptide" evidence="1">
    <location>
        <begin position="1"/>
        <end position="20"/>
    </location>
</feature>
<reference evidence="2 3" key="1">
    <citation type="submission" date="2011-07" db="EMBL/GenBank/DDBJ databases">
        <title>The Genome Sequence of Prevotella oulorum F0390.</title>
        <authorList>
            <consortium name="The Broad Institute Genome Sequencing Platform"/>
            <consortium name="The Broad Institute Genome Sequencing Center for Infectious Disease"/>
            <person name="Earl A."/>
            <person name="Ward D."/>
            <person name="Feldgarden M."/>
            <person name="Gevers D."/>
            <person name="Izard J."/>
            <person name="Ganesan A."/>
            <person name="Baranova O.V."/>
            <person name="Blanton J.M."/>
            <person name="Tanner A.C."/>
            <person name="Dewhirst F.E."/>
            <person name="Young S.K."/>
            <person name="Zeng Q."/>
            <person name="Gargeya S."/>
            <person name="Fitzgerald M."/>
            <person name="Haas B."/>
            <person name="Abouelleil A."/>
            <person name="Alvarado L."/>
            <person name="Arachchi H.M."/>
            <person name="Berlin A."/>
            <person name="Brown A."/>
            <person name="Chapman S.B."/>
            <person name="Chen Z."/>
            <person name="Dunbar C."/>
            <person name="Freedman E."/>
            <person name="Gearin G."/>
            <person name="Gellesch M."/>
            <person name="Goldberg J."/>
            <person name="Griggs A."/>
            <person name="Gujja S."/>
            <person name="Heiman D."/>
            <person name="Howarth C."/>
            <person name="Larson L."/>
            <person name="Lui A."/>
            <person name="MacDonald P.J.P."/>
            <person name="Mehta T."/>
            <person name="Montmayeur A."/>
            <person name="Murphy C."/>
            <person name="Neiman D."/>
            <person name="Pearson M."/>
            <person name="Priest M."/>
            <person name="Roberts A."/>
            <person name="Saif S."/>
            <person name="Shea T."/>
            <person name="Shenoy N."/>
            <person name="Sisk P."/>
            <person name="Stolte C."/>
            <person name="Sykes S."/>
            <person name="Wortman J."/>
            <person name="Nusbaum C."/>
            <person name="Birren B."/>
        </authorList>
    </citation>
    <scope>NUCLEOTIDE SEQUENCE [LARGE SCALE GENOMIC DNA]</scope>
    <source>
        <strain evidence="2 3">F0390</strain>
    </source>
</reference>
<proteinExistence type="predicted"/>
<name>G1WBV8_9BACT</name>